<evidence type="ECO:0000313" key="2">
    <source>
        <dbReference type="Proteomes" id="UP001618531"/>
    </source>
</evidence>
<reference evidence="1 2" key="1">
    <citation type="submission" date="2024-11" db="EMBL/GenBank/DDBJ databases">
        <title>Identification and Characterization of a Novel Fosfomycin Bacillithiol Transferase FosB8 in Paenibacillus illinoisensis.</title>
        <authorList>
            <person name="Lu W."/>
        </authorList>
    </citation>
    <scope>NUCLEOTIDE SEQUENCE [LARGE SCALE GENOMIC DNA]</scope>
    <source>
        <strain evidence="1 2">WP77</strain>
    </source>
</reference>
<dbReference type="InterPro" id="IPR013784">
    <property type="entry name" value="Carb-bd-like_fold"/>
</dbReference>
<keyword evidence="2" id="KW-1185">Reference proteome</keyword>
<dbReference type="EMBL" id="JBIYSL010000001">
    <property type="protein sequence ID" value="MFK0522055.1"/>
    <property type="molecule type" value="Genomic_DNA"/>
</dbReference>
<comment type="caution">
    <text evidence="1">The sequence shown here is derived from an EMBL/GenBank/DDBJ whole genome shotgun (WGS) entry which is preliminary data.</text>
</comment>
<dbReference type="Proteomes" id="UP001618531">
    <property type="component" value="Unassembled WGS sequence"/>
</dbReference>
<proteinExistence type="predicted"/>
<dbReference type="SUPFAM" id="SSF49452">
    <property type="entry name" value="Starch-binding domain-like"/>
    <property type="match status" value="1"/>
</dbReference>
<dbReference type="RefSeq" id="WP_402872961.1">
    <property type="nucleotide sequence ID" value="NZ_JBIYSL010000001.1"/>
</dbReference>
<evidence type="ECO:0000313" key="1">
    <source>
        <dbReference type="EMBL" id="MFK0522055.1"/>
    </source>
</evidence>
<name>A0ABW8HQX2_9BACL</name>
<accession>A0ABW8HQX2</accession>
<sequence>MPISDLFKLQPSAPVTLDGHEEETVNLALQTSPSSSVGVVQGTVLLPNGNPVPFATVQLYTSQGVPSEHVNSNPQGLFVIPNVPVGSYLITASEPGYLTPLRIPLTVIQGRPTQLSITLQPDSTATTGAIFA</sequence>
<dbReference type="Gene3D" id="2.60.40.1120">
    <property type="entry name" value="Carboxypeptidase-like, regulatory domain"/>
    <property type="match status" value="1"/>
</dbReference>
<protein>
    <submittedName>
        <fullName evidence="1">Carboxypeptidase-like regulatory domain-containing protein</fullName>
    </submittedName>
</protein>
<gene>
    <name evidence="1" type="ORF">ACINKY_07550</name>
</gene>
<dbReference type="Pfam" id="PF13620">
    <property type="entry name" value="CarboxypepD_reg"/>
    <property type="match status" value="1"/>
</dbReference>
<organism evidence="1 2">
    <name type="scientific">Paenibacillus illinoisensis</name>
    <dbReference type="NCBI Taxonomy" id="59845"/>
    <lineage>
        <taxon>Bacteria</taxon>
        <taxon>Bacillati</taxon>
        <taxon>Bacillota</taxon>
        <taxon>Bacilli</taxon>
        <taxon>Bacillales</taxon>
        <taxon>Paenibacillaceae</taxon>
        <taxon>Paenibacillus</taxon>
    </lineage>
</organism>